<accession>A0A518K2B0</accession>
<organism evidence="9 10">
    <name type="scientific">Botrimarina mediterranea</name>
    <dbReference type="NCBI Taxonomy" id="2528022"/>
    <lineage>
        <taxon>Bacteria</taxon>
        <taxon>Pseudomonadati</taxon>
        <taxon>Planctomycetota</taxon>
        <taxon>Planctomycetia</taxon>
        <taxon>Pirellulales</taxon>
        <taxon>Lacipirellulaceae</taxon>
        <taxon>Botrimarina</taxon>
    </lineage>
</organism>
<sequence>MLPPQPASDSPNPLSDDDWVDVRCDECETRLRRGESVDLYKFAQQCDPRLHDRLVHELLVLDIDYASRLRTVTRDEYLARYPQLRQQIEALDFHIGIDSKGAEQPTASWVAPAIEGLVKGRDIAHYRLVRKVGEGAMGQVWQAHDLRLDRTVALKLPNAIDMSPDVRQRFLREGQAASQLRHPNLVTVHAVGRDGPYAYIATEFIEGGDLGRELKAGPLPVKRVVELAAALAEALHHAHQHGVVHRDLKPANILLDLDGVPRITDFGLAKWERDASALTAHGQLLGTPAYMAPEQALGKTSEIDCRTDVYGLGAILYEALTGQPPHSGDRAAVLLSVIHIDPPMPRRLRRSVPRDLDTICRKALQKRPEGRYATSQELAVDLRRFQRGEMILARRANPLRRLLQTVQRRPAAAVVVLLATLLAVTALAFRELQLQNRELRGAREVAILTAPPGAQVAFVPIEETTGRLLVEEMSSKPIEAPGNARLTPGDYLVAARWNDGRFHEVFRRVPAKSVDAPGQFRHTRWLIRENNVIELPPIEAPPNQVVEGMLRVPTESDGPVDDFILVDPYPTTFAQALALRQGRPFGDPRSHGAPNSPATVSYDQAVELAERAGKRLPTEREWELISRRSKSNEGAHSSGIKGLFAGLAEWTTTPAGAATGTRTLTNSVASLSDTRIARGADRDRLDSGIEPDEPSRNAMASVVLWRHEVRPRLVFRCVRSSRPRLDTDDFRFLTEQ</sequence>
<dbReference type="FunFam" id="1.10.510.10:FF:000021">
    <property type="entry name" value="Serine/threonine protein kinase"/>
    <property type="match status" value="1"/>
</dbReference>
<dbReference type="Pfam" id="PF03781">
    <property type="entry name" value="FGE-sulfatase"/>
    <property type="match status" value="1"/>
</dbReference>
<name>A0A518K2B0_9BACT</name>
<dbReference type="PROSITE" id="PS00108">
    <property type="entry name" value="PROTEIN_KINASE_ST"/>
    <property type="match status" value="1"/>
</dbReference>
<evidence type="ECO:0000259" key="8">
    <source>
        <dbReference type="PROSITE" id="PS50011"/>
    </source>
</evidence>
<dbReference type="PROSITE" id="PS00107">
    <property type="entry name" value="PROTEIN_KINASE_ATP"/>
    <property type="match status" value="1"/>
</dbReference>
<dbReference type="InterPro" id="IPR005532">
    <property type="entry name" value="SUMF_dom"/>
</dbReference>
<dbReference type="SUPFAM" id="SSF56112">
    <property type="entry name" value="Protein kinase-like (PK-like)"/>
    <property type="match status" value="1"/>
</dbReference>
<reference evidence="9 10" key="1">
    <citation type="submission" date="2019-02" db="EMBL/GenBank/DDBJ databases">
        <title>Deep-cultivation of Planctomycetes and their phenomic and genomic characterization uncovers novel biology.</title>
        <authorList>
            <person name="Wiegand S."/>
            <person name="Jogler M."/>
            <person name="Boedeker C."/>
            <person name="Pinto D."/>
            <person name="Vollmers J."/>
            <person name="Rivas-Marin E."/>
            <person name="Kohn T."/>
            <person name="Peeters S.H."/>
            <person name="Heuer A."/>
            <person name="Rast P."/>
            <person name="Oberbeckmann S."/>
            <person name="Bunk B."/>
            <person name="Jeske O."/>
            <person name="Meyerdierks A."/>
            <person name="Storesund J.E."/>
            <person name="Kallscheuer N."/>
            <person name="Luecker S."/>
            <person name="Lage O.M."/>
            <person name="Pohl T."/>
            <person name="Merkel B.J."/>
            <person name="Hornburger P."/>
            <person name="Mueller R.-W."/>
            <person name="Bruemmer F."/>
            <person name="Labrenz M."/>
            <person name="Spormann A.M."/>
            <person name="Op den Camp H."/>
            <person name="Overmann J."/>
            <person name="Amann R."/>
            <person name="Jetten M.S.M."/>
            <person name="Mascher T."/>
            <person name="Medema M.H."/>
            <person name="Devos D.P."/>
            <person name="Kaster A.-K."/>
            <person name="Ovreas L."/>
            <person name="Rohde M."/>
            <person name="Galperin M.Y."/>
            <person name="Jogler C."/>
        </authorList>
    </citation>
    <scope>NUCLEOTIDE SEQUENCE [LARGE SCALE GENOMIC DNA]</scope>
    <source>
        <strain evidence="9 10">Spa11</strain>
    </source>
</reference>
<evidence type="ECO:0000313" key="10">
    <source>
        <dbReference type="Proteomes" id="UP000316426"/>
    </source>
</evidence>
<dbReference type="Pfam" id="PF00069">
    <property type="entry name" value="Pkinase"/>
    <property type="match status" value="1"/>
</dbReference>
<feature type="binding site" evidence="7">
    <location>
        <position position="155"/>
    </location>
    <ligand>
        <name>ATP</name>
        <dbReference type="ChEBI" id="CHEBI:30616"/>
    </ligand>
</feature>
<evidence type="ECO:0000256" key="7">
    <source>
        <dbReference type="PROSITE-ProRule" id="PRU10141"/>
    </source>
</evidence>
<dbReference type="PANTHER" id="PTHR43289">
    <property type="entry name" value="MITOGEN-ACTIVATED PROTEIN KINASE KINASE KINASE 20-RELATED"/>
    <property type="match status" value="1"/>
</dbReference>
<dbReference type="InterPro" id="IPR017441">
    <property type="entry name" value="Protein_kinase_ATP_BS"/>
</dbReference>
<keyword evidence="10" id="KW-1185">Reference proteome</keyword>
<dbReference type="EC" id="2.7.11.1" evidence="1"/>
<keyword evidence="4 7" id="KW-0547">Nucleotide-binding</keyword>
<keyword evidence="6 7" id="KW-0067">ATP-binding</keyword>
<dbReference type="SMART" id="SM00220">
    <property type="entry name" value="S_TKc"/>
    <property type="match status" value="1"/>
</dbReference>
<dbReference type="Gene3D" id="3.30.200.20">
    <property type="entry name" value="Phosphorylase Kinase, domain 1"/>
    <property type="match status" value="1"/>
</dbReference>
<evidence type="ECO:0000256" key="4">
    <source>
        <dbReference type="ARBA" id="ARBA00022741"/>
    </source>
</evidence>
<dbReference type="InterPro" id="IPR000719">
    <property type="entry name" value="Prot_kinase_dom"/>
</dbReference>
<evidence type="ECO:0000256" key="2">
    <source>
        <dbReference type="ARBA" id="ARBA00022527"/>
    </source>
</evidence>
<keyword evidence="2" id="KW-0723">Serine/threonine-protein kinase</keyword>
<evidence type="ECO:0000256" key="5">
    <source>
        <dbReference type="ARBA" id="ARBA00022777"/>
    </source>
</evidence>
<dbReference type="PROSITE" id="PS50011">
    <property type="entry name" value="PROTEIN_KINASE_DOM"/>
    <property type="match status" value="1"/>
</dbReference>
<dbReference type="KEGG" id="bmei:Spa11_00810"/>
<protein>
    <recommendedName>
        <fullName evidence="1">non-specific serine/threonine protein kinase</fullName>
        <ecNumber evidence="1">2.7.11.1</ecNumber>
    </recommendedName>
</protein>
<evidence type="ECO:0000256" key="3">
    <source>
        <dbReference type="ARBA" id="ARBA00022679"/>
    </source>
</evidence>
<proteinExistence type="predicted"/>
<gene>
    <name evidence="9" type="primary">pknB_1</name>
    <name evidence="9" type="ORF">Spa11_00810</name>
</gene>
<dbReference type="GO" id="GO:0005524">
    <property type="term" value="F:ATP binding"/>
    <property type="evidence" value="ECO:0007669"/>
    <property type="project" value="UniProtKB-UniRule"/>
</dbReference>
<dbReference type="GO" id="GO:0004674">
    <property type="term" value="F:protein serine/threonine kinase activity"/>
    <property type="evidence" value="ECO:0007669"/>
    <property type="project" value="UniProtKB-KW"/>
</dbReference>
<feature type="domain" description="Protein kinase" evidence="8">
    <location>
        <begin position="126"/>
        <end position="385"/>
    </location>
</feature>
<dbReference type="EMBL" id="CP036349">
    <property type="protein sequence ID" value="QDV71912.1"/>
    <property type="molecule type" value="Genomic_DNA"/>
</dbReference>
<dbReference type="AlphaFoldDB" id="A0A518K2B0"/>
<keyword evidence="3 9" id="KW-0808">Transferase</keyword>
<dbReference type="InterPro" id="IPR042095">
    <property type="entry name" value="SUMF_sf"/>
</dbReference>
<dbReference type="CDD" id="cd14014">
    <property type="entry name" value="STKc_PknB_like"/>
    <property type="match status" value="1"/>
</dbReference>
<dbReference type="InterPro" id="IPR008271">
    <property type="entry name" value="Ser/Thr_kinase_AS"/>
</dbReference>
<evidence type="ECO:0000256" key="1">
    <source>
        <dbReference type="ARBA" id="ARBA00012513"/>
    </source>
</evidence>
<dbReference type="Proteomes" id="UP000316426">
    <property type="component" value="Chromosome"/>
</dbReference>
<dbReference type="Gene3D" id="3.90.1580.10">
    <property type="entry name" value="paralog of FGE (formylglycine-generating enzyme)"/>
    <property type="match status" value="1"/>
</dbReference>
<evidence type="ECO:0000313" key="9">
    <source>
        <dbReference type="EMBL" id="QDV71912.1"/>
    </source>
</evidence>
<dbReference type="PANTHER" id="PTHR43289:SF34">
    <property type="entry name" value="SERINE_THREONINE-PROTEIN KINASE YBDM-RELATED"/>
    <property type="match status" value="1"/>
</dbReference>
<dbReference type="Gene3D" id="1.10.510.10">
    <property type="entry name" value="Transferase(Phosphotransferase) domain 1"/>
    <property type="match status" value="1"/>
</dbReference>
<dbReference type="InterPro" id="IPR011009">
    <property type="entry name" value="Kinase-like_dom_sf"/>
</dbReference>
<evidence type="ECO:0000256" key="6">
    <source>
        <dbReference type="ARBA" id="ARBA00022840"/>
    </source>
</evidence>
<dbReference type="InterPro" id="IPR016187">
    <property type="entry name" value="CTDL_fold"/>
</dbReference>
<dbReference type="SUPFAM" id="SSF56436">
    <property type="entry name" value="C-type lectin-like"/>
    <property type="match status" value="1"/>
</dbReference>
<keyword evidence="5 9" id="KW-0418">Kinase</keyword>